<gene>
    <name evidence="1" type="ORF">MSIBF_A970003</name>
</gene>
<dbReference type="EMBL" id="CCXY01000465">
    <property type="protein sequence ID" value="CEG14051.1"/>
    <property type="molecule type" value="Genomic_DNA"/>
</dbReference>
<sequence length="41" mass="4763">MIKQNEIEGKLMKAIVCTKYGPPEVLQLKEVKNLLLRTTKY</sequence>
<organism evidence="1">
    <name type="scientific">groundwater metagenome</name>
    <dbReference type="NCBI Taxonomy" id="717931"/>
    <lineage>
        <taxon>unclassified sequences</taxon>
        <taxon>metagenomes</taxon>
        <taxon>ecological metagenomes</taxon>
    </lineage>
</organism>
<name>A0A098EEV3_9ZZZZ</name>
<accession>A0A098EEV3</accession>
<evidence type="ECO:0000313" key="1">
    <source>
        <dbReference type="EMBL" id="CEG14051.1"/>
    </source>
</evidence>
<proteinExistence type="predicted"/>
<protein>
    <submittedName>
        <fullName evidence="1">Uncharacterized protein</fullName>
    </submittedName>
</protein>
<dbReference type="AlphaFoldDB" id="A0A098EEV3"/>
<reference evidence="1" key="1">
    <citation type="submission" date="2014-09" db="EMBL/GenBank/DDBJ databases">
        <authorList>
            <person name="Probst J Alexander"/>
        </authorList>
    </citation>
    <scope>NUCLEOTIDE SEQUENCE</scope>
</reference>